<evidence type="ECO:0000313" key="1">
    <source>
        <dbReference type="EMBL" id="CAB4926488.1"/>
    </source>
</evidence>
<organism evidence="1">
    <name type="scientific">freshwater metagenome</name>
    <dbReference type="NCBI Taxonomy" id="449393"/>
    <lineage>
        <taxon>unclassified sequences</taxon>
        <taxon>metagenomes</taxon>
        <taxon>ecological metagenomes</taxon>
    </lineage>
</organism>
<gene>
    <name evidence="1" type="ORF">UFOPK3614_01155</name>
</gene>
<sequence length="108" mass="12333">MLWACRPEYKTVHAGSKTAEQMRKESLLFWGVGMRALAAGIFLTQDKANRYPNLMEYADAIGKIDFTPQNERWAEIGFIQKGKTTPIDRFQPRKDAADEIAELIKKAK</sequence>
<protein>
    <submittedName>
        <fullName evidence="1">Unannotated protein</fullName>
    </submittedName>
</protein>
<dbReference type="AlphaFoldDB" id="A0A6J7I6A5"/>
<reference evidence="1" key="1">
    <citation type="submission" date="2020-05" db="EMBL/GenBank/DDBJ databases">
        <authorList>
            <person name="Chiriac C."/>
            <person name="Salcher M."/>
            <person name="Ghai R."/>
            <person name="Kavagutti S V."/>
        </authorList>
    </citation>
    <scope>NUCLEOTIDE SEQUENCE</scope>
</reference>
<proteinExistence type="predicted"/>
<dbReference type="EMBL" id="CAFBMS010000099">
    <property type="protein sequence ID" value="CAB4926488.1"/>
    <property type="molecule type" value="Genomic_DNA"/>
</dbReference>
<name>A0A6J7I6A5_9ZZZZ</name>
<accession>A0A6J7I6A5</accession>